<keyword evidence="3" id="KW-0460">Magnesium</keyword>
<gene>
    <name evidence="7" type="ORF">PanWU01x14_236560</name>
</gene>
<dbReference type="Pfam" id="PF03936">
    <property type="entry name" value="Terpene_synth_C"/>
    <property type="match status" value="1"/>
</dbReference>
<keyword evidence="8" id="KW-1185">Reference proteome</keyword>
<feature type="non-terminal residue" evidence="7">
    <location>
        <position position="1"/>
    </location>
</feature>
<reference evidence="8" key="1">
    <citation type="submission" date="2016-06" db="EMBL/GenBank/DDBJ databases">
        <title>Parallel loss of symbiosis genes in relatives of nitrogen-fixing non-legume Parasponia.</title>
        <authorList>
            <person name="Van Velzen R."/>
            <person name="Holmer R."/>
            <person name="Bu F."/>
            <person name="Rutten L."/>
            <person name="Van Zeijl A."/>
            <person name="Liu W."/>
            <person name="Santuari L."/>
            <person name="Cao Q."/>
            <person name="Sharma T."/>
            <person name="Shen D."/>
            <person name="Roswanjaya Y."/>
            <person name="Wardhani T."/>
            <person name="Kalhor M.S."/>
            <person name="Jansen J."/>
            <person name="Van den Hoogen J."/>
            <person name="Gungor B."/>
            <person name="Hartog M."/>
            <person name="Hontelez J."/>
            <person name="Verver J."/>
            <person name="Yang W.-C."/>
            <person name="Schijlen E."/>
            <person name="Repin R."/>
            <person name="Schilthuizen M."/>
            <person name="Schranz E."/>
            <person name="Heidstra R."/>
            <person name="Miyata K."/>
            <person name="Fedorova E."/>
            <person name="Kohlen W."/>
            <person name="Bisseling T."/>
            <person name="Smit S."/>
            <person name="Geurts R."/>
        </authorList>
    </citation>
    <scope>NUCLEOTIDE SEQUENCE [LARGE SCALE GENOMIC DNA]</scope>
    <source>
        <strain evidence="8">cv. WU1-14</strain>
    </source>
</reference>
<dbReference type="Proteomes" id="UP000237105">
    <property type="component" value="Unassembled WGS sequence"/>
</dbReference>
<comment type="cofactor">
    <cofactor evidence="1">
        <name>Mg(2+)</name>
        <dbReference type="ChEBI" id="CHEBI:18420"/>
    </cofactor>
</comment>
<dbReference type="Pfam" id="PF01397">
    <property type="entry name" value="Terpene_synth"/>
    <property type="match status" value="1"/>
</dbReference>
<accession>A0A2P5BIB3</accession>
<comment type="caution">
    <text evidence="7">The sequence shown here is derived from an EMBL/GenBank/DDBJ whole genome shotgun (WGS) entry which is preliminary data.</text>
</comment>
<dbReference type="EMBL" id="JXTB01000275">
    <property type="protein sequence ID" value="PON48549.1"/>
    <property type="molecule type" value="Genomic_DNA"/>
</dbReference>
<name>A0A2P5BIB3_PARAD</name>
<dbReference type="GO" id="GO:0000287">
    <property type="term" value="F:magnesium ion binding"/>
    <property type="evidence" value="ECO:0007669"/>
    <property type="project" value="InterPro"/>
</dbReference>
<dbReference type="Gene3D" id="1.50.10.130">
    <property type="entry name" value="Terpene synthase, N-terminal domain"/>
    <property type="match status" value="1"/>
</dbReference>
<dbReference type="CDD" id="cd00684">
    <property type="entry name" value="Terpene_cyclase_plant_C1"/>
    <property type="match status" value="1"/>
</dbReference>
<dbReference type="SFLD" id="SFLDS00005">
    <property type="entry name" value="Isoprenoid_Synthase_Type_I"/>
    <property type="match status" value="1"/>
</dbReference>
<dbReference type="InterPro" id="IPR050148">
    <property type="entry name" value="Terpene_synthase-like"/>
</dbReference>
<dbReference type="OrthoDB" id="1153897at2759"/>
<dbReference type="PANTHER" id="PTHR31225">
    <property type="entry name" value="OS04G0344100 PROTEIN-RELATED"/>
    <property type="match status" value="1"/>
</dbReference>
<evidence type="ECO:0000256" key="3">
    <source>
        <dbReference type="ARBA" id="ARBA00022842"/>
    </source>
</evidence>
<dbReference type="FunFam" id="1.50.10.130:FF:000001">
    <property type="entry name" value="Isoprene synthase, chloroplastic"/>
    <property type="match status" value="1"/>
</dbReference>
<proteinExistence type="predicted"/>
<evidence type="ECO:0000313" key="8">
    <source>
        <dbReference type="Proteomes" id="UP000237105"/>
    </source>
</evidence>
<dbReference type="InterPro" id="IPR036965">
    <property type="entry name" value="Terpene_synth_N_sf"/>
</dbReference>
<dbReference type="GO" id="GO:0010333">
    <property type="term" value="F:terpene synthase activity"/>
    <property type="evidence" value="ECO:0007669"/>
    <property type="project" value="InterPro"/>
</dbReference>
<evidence type="ECO:0000259" key="5">
    <source>
        <dbReference type="Pfam" id="PF01397"/>
    </source>
</evidence>
<dbReference type="AlphaFoldDB" id="A0A2P5BIB3"/>
<evidence type="ECO:0000256" key="1">
    <source>
        <dbReference type="ARBA" id="ARBA00001946"/>
    </source>
</evidence>
<dbReference type="InterPro" id="IPR044814">
    <property type="entry name" value="Terpene_cyclase_plant_C1"/>
</dbReference>
<dbReference type="InterPro" id="IPR008949">
    <property type="entry name" value="Isoprenoid_synthase_dom_sf"/>
</dbReference>
<feature type="domain" description="Terpene synthase metal-binding" evidence="6">
    <location>
        <begin position="212"/>
        <end position="444"/>
    </location>
</feature>
<protein>
    <submittedName>
        <fullName evidence="7">Squalene/phytoene synthase</fullName>
    </submittedName>
</protein>
<evidence type="ECO:0000313" key="7">
    <source>
        <dbReference type="EMBL" id="PON48549.1"/>
    </source>
</evidence>
<dbReference type="InterPro" id="IPR008930">
    <property type="entry name" value="Terpenoid_cyclase/PrenylTrfase"/>
</dbReference>
<dbReference type="InterPro" id="IPR001906">
    <property type="entry name" value="Terpene_synth_N"/>
</dbReference>
<dbReference type="GO" id="GO:0016102">
    <property type="term" value="P:diterpenoid biosynthetic process"/>
    <property type="evidence" value="ECO:0007669"/>
    <property type="project" value="InterPro"/>
</dbReference>
<sequence>VLKDKAEKLEEDVKSIITDEKAELLTTLELIDDIQRLGLGYKFEDEIRRALVRCVSWLNNSEGTEKSLHATALSFRLLRQHGYEASQDMFRSFMDHPESWLGEDVKGMLSLYEASYFGFEGESLLDEARAFTRIRLSHLKEDVSKSLREQVSHALELPVNHRMLRLEARWYIEAYSKRSDANKPLSEDAKLDFNRVQSTLQSDLKDMSRWWKGLSLANKLTFTRDRLMECFFWTVGMVFEPQYSNLRKGLTKVTSLITVIDDVYDVYGTLDELELFTDAVERWDIKAVETLPDYMKICFLALYNTINDMVYDTLREHEEYSLPYLTKAKWSQNKETPTFKDYLENGWMSVSGVVILVHTYFLMSQNITKQGLDSLENYHNLLRWPSIIFRLCNDLGTSTVFHTRAELERGETASSILCLMHETGLSEASAREYTRNLVEETWKKLNKEISISYRENYPFSKPFVEIAINLARIARCTYQHGDAHGAPDSRSKNRVLSLIIDPIK</sequence>
<dbReference type="SFLD" id="SFLDG01019">
    <property type="entry name" value="Terpene_Cyclase_Like_1_C_Termi"/>
    <property type="match status" value="1"/>
</dbReference>
<dbReference type="SUPFAM" id="SSF48576">
    <property type="entry name" value="Terpenoid synthases"/>
    <property type="match status" value="1"/>
</dbReference>
<keyword evidence="2" id="KW-0479">Metal-binding</keyword>
<dbReference type="PANTHER" id="PTHR31225:SF252">
    <property type="entry name" value="TERPENE SYNTHASE 12-RELATED"/>
    <property type="match status" value="1"/>
</dbReference>
<dbReference type="InterPro" id="IPR005630">
    <property type="entry name" value="Terpene_synthase_metal-bd"/>
</dbReference>
<evidence type="ECO:0000256" key="2">
    <source>
        <dbReference type="ARBA" id="ARBA00022723"/>
    </source>
</evidence>
<keyword evidence="4" id="KW-0456">Lyase</keyword>
<evidence type="ECO:0000259" key="6">
    <source>
        <dbReference type="Pfam" id="PF03936"/>
    </source>
</evidence>
<evidence type="ECO:0000256" key="4">
    <source>
        <dbReference type="ARBA" id="ARBA00023239"/>
    </source>
</evidence>
<feature type="domain" description="Terpene synthase N-terminal" evidence="5">
    <location>
        <begin position="2"/>
        <end position="155"/>
    </location>
</feature>
<dbReference type="InterPro" id="IPR034741">
    <property type="entry name" value="Terpene_cyclase-like_1_C"/>
</dbReference>
<dbReference type="SUPFAM" id="SSF48239">
    <property type="entry name" value="Terpenoid cyclases/Protein prenyltransferases"/>
    <property type="match status" value="1"/>
</dbReference>
<dbReference type="FunFam" id="1.10.600.10:FF:000007">
    <property type="entry name" value="Isoprene synthase, chloroplastic"/>
    <property type="match status" value="1"/>
</dbReference>
<dbReference type="STRING" id="3476.A0A2P5BIB3"/>
<organism evidence="7 8">
    <name type="scientific">Parasponia andersonii</name>
    <name type="common">Sponia andersonii</name>
    <dbReference type="NCBI Taxonomy" id="3476"/>
    <lineage>
        <taxon>Eukaryota</taxon>
        <taxon>Viridiplantae</taxon>
        <taxon>Streptophyta</taxon>
        <taxon>Embryophyta</taxon>
        <taxon>Tracheophyta</taxon>
        <taxon>Spermatophyta</taxon>
        <taxon>Magnoliopsida</taxon>
        <taxon>eudicotyledons</taxon>
        <taxon>Gunneridae</taxon>
        <taxon>Pentapetalae</taxon>
        <taxon>rosids</taxon>
        <taxon>fabids</taxon>
        <taxon>Rosales</taxon>
        <taxon>Cannabaceae</taxon>
        <taxon>Parasponia</taxon>
    </lineage>
</organism>
<dbReference type="Gene3D" id="1.10.600.10">
    <property type="entry name" value="Farnesyl Diphosphate Synthase"/>
    <property type="match status" value="1"/>
</dbReference>